<evidence type="ECO:0000256" key="4">
    <source>
        <dbReference type="ARBA" id="ARBA00023277"/>
    </source>
</evidence>
<name>A0A0M2HH85_MICTR</name>
<gene>
    <name evidence="9" type="primary">xsa_2</name>
    <name evidence="9" type="ORF">RS82_01361</name>
</gene>
<dbReference type="SUPFAM" id="SSF75005">
    <property type="entry name" value="Arabinanase/levansucrase/invertase"/>
    <property type="match status" value="1"/>
</dbReference>
<dbReference type="Proteomes" id="UP000034098">
    <property type="component" value="Unassembled WGS sequence"/>
</dbReference>
<organism evidence="9 10">
    <name type="scientific">Microbacterium trichothecenolyticum</name>
    <name type="common">Aureobacterium trichothecenolyticum</name>
    <dbReference type="NCBI Taxonomy" id="69370"/>
    <lineage>
        <taxon>Bacteria</taxon>
        <taxon>Bacillati</taxon>
        <taxon>Actinomycetota</taxon>
        <taxon>Actinomycetes</taxon>
        <taxon>Micrococcales</taxon>
        <taxon>Microbacteriaceae</taxon>
        <taxon>Microbacterium</taxon>
    </lineage>
</organism>
<dbReference type="InterPro" id="IPR052176">
    <property type="entry name" value="Glycosyl_Hydrlase_43_Enz"/>
</dbReference>
<feature type="site" description="Important for catalytic activity, responsible for pKa modulation of the active site Glu and correct orientation of both the proton donor and substrate" evidence="6">
    <location>
        <position position="193"/>
    </location>
</feature>
<dbReference type="PANTHER" id="PTHR43772:SF2">
    <property type="entry name" value="PUTATIVE (AFU_ORTHOLOGUE AFUA_2G04480)-RELATED"/>
    <property type="match status" value="1"/>
</dbReference>
<dbReference type="OrthoDB" id="9758923at2"/>
<evidence type="ECO:0000256" key="5">
    <source>
        <dbReference type="ARBA" id="ARBA00023295"/>
    </source>
</evidence>
<dbReference type="Gene3D" id="2.60.120.260">
    <property type="entry name" value="Galactose-binding domain-like"/>
    <property type="match status" value="2"/>
</dbReference>
<keyword evidence="3" id="KW-0378">Hydrolase</keyword>
<dbReference type="Pfam" id="PF07532">
    <property type="entry name" value="Big_4"/>
    <property type="match status" value="1"/>
</dbReference>
<dbReference type="Gene3D" id="2.115.10.20">
    <property type="entry name" value="Glycosyl hydrolase domain, family 43"/>
    <property type="match status" value="1"/>
</dbReference>
<dbReference type="RefSeq" id="WP_084695496.1">
    <property type="nucleotide sequence ID" value="NZ_JYJA01000030.1"/>
</dbReference>
<evidence type="ECO:0000256" key="7">
    <source>
        <dbReference type="SAM" id="SignalP"/>
    </source>
</evidence>
<keyword evidence="2" id="KW-0858">Xylan degradation</keyword>
<dbReference type="NCBIfam" id="NF047446">
    <property type="entry name" value="barrel_OmpL47"/>
    <property type="match status" value="1"/>
</dbReference>
<dbReference type="AlphaFoldDB" id="A0A0M2HH85"/>
<evidence type="ECO:0000256" key="6">
    <source>
        <dbReference type="PIRSR" id="PIRSR606710-2"/>
    </source>
</evidence>
<dbReference type="CDD" id="cd08990">
    <property type="entry name" value="GH43_AXH_like"/>
    <property type="match status" value="1"/>
</dbReference>
<dbReference type="EMBL" id="JYJA01000030">
    <property type="protein sequence ID" value="KJL43665.1"/>
    <property type="molecule type" value="Genomic_DNA"/>
</dbReference>
<keyword evidence="10" id="KW-1185">Reference proteome</keyword>
<sequence length="1112" mass="115168">MNDNVLARAAVATAAAVALILAGGALPASAAETPPPTRTITSAGNPIISDGSLYTADAAPLVGADGRLYVYTGHDEATAQQAGFAMRDYAVLATDDVASGEWDVYQNALDPDAVFSWASGNAAYAGHAVLGGDGKYYWYVPVESKDTTQANRMAIGVAVSDSPVGPWTDATGAPLVRWSDVFGSSTNGQEVIDPHVFTDTDGTVYLYWGSWSVARVVKLTSSMTALDGAISTMSGLTSFYEAPWVFKKNGLYYLLYDWKSGGSSCTPSNYQACIAYATSTSPTGPWNYQGIILSGTSATTVHPSLIDFKGKSYLTYHTKDAVGGGHFRRSVAIDEVTWDGAKILPVTQTLAKDPKLTPSANLALDAQVKASFTEQPPMRTTAVNDGFRATTALLPPDQWGNYRGTTSANETDWLSYQWTTPVRTGSVGIQFHQDSNWIRPPASWKLEYLDAAGDWRPVEGATYPTTVNTWLTASFTPVTTTALRATFAGRASGAYFNSVSVSEWEVYGREAAAPAPVDVHTKPGVAPSLPAAVRITVDGAQQWAPVNWLPVKASDYAQTGTFMATGRALGVAAGLVQANVIVSSDDPPAPPADHDAPTVTLAASGTSGADGWFASNVTLRASAEDAVDYLTTVSTRIGSGAWTATPNARFAEVSVTAEGTSTVTARAEDSSGNVSAEVSRTVKIDKTAPTANAALDTAARTVSITATDAGSGVAAIEYRFDGAGAWVAATAGTAIAAPDGLPHQLTYRVRDVAGNTANGSVTIPKDPNAQLTGNISSYATATASFTSSWENVNGLKDGTNAPFENAAAKYATSWGTWPQAGQQTARLTWSFSVDVDSVGVWWYRDSPDTANAGMIPPKSWVLQYLDADGTTWRDVALDAGQSYGRTGTGFDRVDFAPVKTTSLRIVSQSWGAAEGGGSTGIREWQVIAAAPAATPAIEVPATAVTAGSQFPVSLTGGAADADYAVTLEPGTAALGTIHTDGSGAGSLTATAGAGLAAGEYTVRVVRGDVVLEKKITVALPALQLEATATSRCVAGKVQLVTVVKNVSGTALEVDVSSAYGSKSLAVQPGKSASVAFATRSASVVGGTIAVAAAAEDGRTAQAEAAFSATACQ</sequence>
<evidence type="ECO:0000256" key="1">
    <source>
        <dbReference type="ARBA" id="ARBA00009865"/>
    </source>
</evidence>
<dbReference type="PANTHER" id="PTHR43772">
    <property type="entry name" value="ENDO-1,4-BETA-XYLANASE"/>
    <property type="match status" value="1"/>
</dbReference>
<dbReference type="Pfam" id="PF04616">
    <property type="entry name" value="Glyco_hydro_43"/>
    <property type="match status" value="1"/>
</dbReference>
<dbReference type="InterPro" id="IPR006710">
    <property type="entry name" value="Glyco_hydro_43"/>
</dbReference>
<dbReference type="InterPro" id="IPR013783">
    <property type="entry name" value="Ig-like_fold"/>
</dbReference>
<evidence type="ECO:0000313" key="10">
    <source>
        <dbReference type="Proteomes" id="UP000034098"/>
    </source>
</evidence>
<evidence type="ECO:0000256" key="3">
    <source>
        <dbReference type="ARBA" id="ARBA00022801"/>
    </source>
</evidence>
<dbReference type="GO" id="GO:0004553">
    <property type="term" value="F:hydrolase activity, hydrolyzing O-glycosyl compounds"/>
    <property type="evidence" value="ECO:0007669"/>
    <property type="project" value="InterPro"/>
</dbReference>
<keyword evidence="2" id="KW-0624">Polysaccharide degradation</keyword>
<dbReference type="InterPro" id="IPR011081">
    <property type="entry name" value="Big_4"/>
</dbReference>
<dbReference type="InterPro" id="IPR058094">
    <property type="entry name" value="Ig-like_OmpL47-like"/>
</dbReference>
<reference evidence="9 10" key="1">
    <citation type="submission" date="2015-02" db="EMBL/GenBank/DDBJ databases">
        <title>Draft genome sequences of ten Microbacterium spp. with emphasis on heavy metal contaminated environments.</title>
        <authorList>
            <person name="Corretto E."/>
        </authorList>
    </citation>
    <scope>NUCLEOTIDE SEQUENCE [LARGE SCALE GENOMIC DNA]</scope>
    <source>
        <strain evidence="9 10">DSM 8608</strain>
    </source>
</reference>
<evidence type="ECO:0000259" key="8">
    <source>
        <dbReference type="Pfam" id="PF07532"/>
    </source>
</evidence>
<dbReference type="InterPro" id="IPR008979">
    <property type="entry name" value="Galactose-bd-like_sf"/>
</dbReference>
<dbReference type="PATRIC" id="fig|69370.6.peg.1399"/>
<dbReference type="Gene3D" id="2.60.40.10">
    <property type="entry name" value="Immunoglobulins"/>
    <property type="match status" value="1"/>
</dbReference>
<keyword evidence="5" id="KW-0326">Glycosidase</keyword>
<accession>A0A0M2HH85</accession>
<dbReference type="GO" id="GO:0045493">
    <property type="term" value="P:xylan catabolic process"/>
    <property type="evidence" value="ECO:0007669"/>
    <property type="project" value="UniProtKB-KW"/>
</dbReference>
<keyword evidence="4" id="KW-0119">Carbohydrate metabolism</keyword>
<evidence type="ECO:0000313" key="9">
    <source>
        <dbReference type="EMBL" id="KJL43665.1"/>
    </source>
</evidence>
<keyword evidence="7" id="KW-0732">Signal</keyword>
<evidence type="ECO:0000256" key="2">
    <source>
        <dbReference type="ARBA" id="ARBA00022651"/>
    </source>
</evidence>
<feature type="domain" description="Bacterial Ig-like" evidence="8">
    <location>
        <begin position="516"/>
        <end position="570"/>
    </location>
</feature>
<dbReference type="SUPFAM" id="SSF49785">
    <property type="entry name" value="Galactose-binding domain-like"/>
    <property type="match status" value="1"/>
</dbReference>
<protein>
    <submittedName>
        <fullName evidence="9">Xylosidase/arabinosidase</fullName>
    </submittedName>
</protein>
<feature type="signal peptide" evidence="7">
    <location>
        <begin position="1"/>
        <end position="30"/>
    </location>
</feature>
<proteinExistence type="inferred from homology"/>
<comment type="similarity">
    <text evidence="1">Belongs to the glycosyl hydrolase 43 family.</text>
</comment>
<feature type="chain" id="PRO_5018262795" evidence="7">
    <location>
        <begin position="31"/>
        <end position="1112"/>
    </location>
</feature>
<dbReference type="InterPro" id="IPR023296">
    <property type="entry name" value="Glyco_hydro_beta-prop_sf"/>
</dbReference>
<comment type="caution">
    <text evidence="9">The sequence shown here is derived from an EMBL/GenBank/DDBJ whole genome shotgun (WGS) entry which is preliminary data.</text>
</comment>